<dbReference type="PANTHER" id="PTHR46825:SF9">
    <property type="entry name" value="BETA-LACTAMASE-RELATED DOMAIN-CONTAINING PROTEIN"/>
    <property type="match status" value="1"/>
</dbReference>
<dbReference type="InterPro" id="IPR001466">
    <property type="entry name" value="Beta-lactam-related"/>
</dbReference>
<reference evidence="3 4" key="1">
    <citation type="submission" date="2007-01" db="EMBL/GenBank/DDBJ databases">
        <authorList>
            <person name="Haygood M."/>
            <person name="Podell S."/>
            <person name="Anderson C."/>
            <person name="Hopkinson B."/>
            <person name="Roe K."/>
            <person name="Barbeau K."/>
            <person name="Gaasterland T."/>
            <person name="Ferriera S."/>
            <person name="Johnson J."/>
            <person name="Kravitz S."/>
            <person name="Beeson K."/>
            <person name="Sutton G."/>
            <person name="Rogers Y.-H."/>
            <person name="Friedman R."/>
            <person name="Frazier M."/>
            <person name="Venter J.C."/>
        </authorList>
    </citation>
    <scope>NUCLEOTIDE SEQUENCE [LARGE SCALE GENOMIC DNA]</scope>
    <source>
        <strain evidence="3 4">ATCC 23134</strain>
    </source>
</reference>
<evidence type="ECO:0000256" key="1">
    <source>
        <dbReference type="SAM" id="SignalP"/>
    </source>
</evidence>
<evidence type="ECO:0000259" key="2">
    <source>
        <dbReference type="Pfam" id="PF00144"/>
    </source>
</evidence>
<comment type="caution">
    <text evidence="3">The sequence shown here is derived from an EMBL/GenBank/DDBJ whole genome shotgun (WGS) entry which is preliminary data.</text>
</comment>
<dbReference type="RefSeq" id="WP_002697498.1">
    <property type="nucleotide sequence ID" value="NZ_AAWS01000014.1"/>
</dbReference>
<dbReference type="eggNOG" id="COG1680">
    <property type="taxonomic scope" value="Bacteria"/>
</dbReference>
<proteinExistence type="predicted"/>
<dbReference type="OrthoDB" id="9793489at2"/>
<evidence type="ECO:0000313" key="3">
    <source>
        <dbReference type="EMBL" id="EAY28757.1"/>
    </source>
</evidence>
<dbReference type="Proteomes" id="UP000004095">
    <property type="component" value="Unassembled WGS sequence"/>
</dbReference>
<keyword evidence="1" id="KW-0732">Signal</keyword>
<name>A1ZLK3_MICM2</name>
<keyword evidence="4" id="KW-1185">Reference proteome</keyword>
<dbReference type="PANTHER" id="PTHR46825">
    <property type="entry name" value="D-ALANYL-D-ALANINE-CARBOXYPEPTIDASE/ENDOPEPTIDASE AMPH"/>
    <property type="match status" value="1"/>
</dbReference>
<dbReference type="Gene3D" id="3.40.710.10">
    <property type="entry name" value="DD-peptidase/beta-lactamase superfamily"/>
    <property type="match status" value="1"/>
</dbReference>
<organism evidence="3 4">
    <name type="scientific">Microscilla marina ATCC 23134</name>
    <dbReference type="NCBI Taxonomy" id="313606"/>
    <lineage>
        <taxon>Bacteria</taxon>
        <taxon>Pseudomonadati</taxon>
        <taxon>Bacteroidota</taxon>
        <taxon>Cytophagia</taxon>
        <taxon>Cytophagales</taxon>
        <taxon>Microscillaceae</taxon>
        <taxon>Microscilla</taxon>
    </lineage>
</organism>
<dbReference type="AlphaFoldDB" id="A1ZLK3"/>
<dbReference type="EMBL" id="AAWS01000014">
    <property type="protein sequence ID" value="EAY28757.1"/>
    <property type="molecule type" value="Genomic_DNA"/>
</dbReference>
<feature type="chain" id="PRO_5002641710" evidence="1">
    <location>
        <begin position="24"/>
        <end position="229"/>
    </location>
</feature>
<dbReference type="SUPFAM" id="SSF56601">
    <property type="entry name" value="beta-lactamase/transpeptidase-like"/>
    <property type="match status" value="1"/>
</dbReference>
<dbReference type="InterPro" id="IPR050491">
    <property type="entry name" value="AmpC-like"/>
</dbReference>
<feature type="signal peptide" evidence="1">
    <location>
        <begin position="1"/>
        <end position="23"/>
    </location>
</feature>
<evidence type="ECO:0000313" key="4">
    <source>
        <dbReference type="Proteomes" id="UP000004095"/>
    </source>
</evidence>
<dbReference type="InterPro" id="IPR012338">
    <property type="entry name" value="Beta-lactam/transpept-like"/>
</dbReference>
<accession>A1ZLK3</accession>
<dbReference type="Pfam" id="PF00144">
    <property type="entry name" value="Beta-lactamase"/>
    <property type="match status" value="1"/>
</dbReference>
<sequence>MTNKQLAMALLSQLLVFIFFVQCTTSVESGQNNIAPVFKQAIARQVLHNDLSDHKPMKKADSLVNAYLDTFQLKGASMAIVKDGQLVYAKGYGYADKEARVKVHPGHKFRIASVSKLVTAVAVMKLIDEKKMALNDTVFGKAGVLNDSLYTTAVDQRMYQITVKQLLNHTAGWCRKCVGDPIFRPLEVARKLGIKSPPSLHDVTRFVLPGGYGMHQGATLVTLTMAMLF</sequence>
<feature type="domain" description="Beta-lactamase-related" evidence="2">
    <location>
        <begin position="61"/>
        <end position="173"/>
    </location>
</feature>
<protein>
    <submittedName>
        <fullName evidence="3">Beta-lactamase</fullName>
    </submittedName>
</protein>
<gene>
    <name evidence="3" type="ORF">M23134_07855</name>
</gene>